<proteinExistence type="predicted"/>
<organism evidence="1 3">
    <name type="scientific">Candidatus Altarchaeum hamiconexum</name>
    <dbReference type="NCBI Taxonomy" id="1803513"/>
    <lineage>
        <taxon>Archaea</taxon>
        <taxon>Candidatus Altarchaeota</taxon>
        <taxon>Candidatus Altiarchaeia</taxon>
        <taxon>Candidatus Altarchaeales</taxon>
        <taxon>Candidatus Altarchaeaceae</taxon>
        <taxon>Candidatus Altarchaeum</taxon>
    </lineage>
</organism>
<protein>
    <submittedName>
        <fullName evidence="1">Uncharacterized protein</fullName>
    </submittedName>
</protein>
<gene>
    <name evidence="2" type="ORF">GW779_05900</name>
    <name evidence="1" type="ORF">GW910_06175</name>
</gene>
<comment type="caution">
    <text evidence="1">The sequence shown here is derived from an EMBL/GenBank/DDBJ whole genome shotgun (WGS) entry which is preliminary data.</text>
</comment>
<dbReference type="Proteomes" id="UP000768163">
    <property type="component" value="Unassembled WGS sequence"/>
</dbReference>
<accession>A0A8J8CF93</accession>
<sequence>MKKAEKNCGIDEVNVIENYTAILDGPLNDDDVLDEMKKKYKSNIAGLKKEINDLKTTEKIMRTYNGRLK</sequence>
<evidence type="ECO:0000313" key="1">
    <source>
        <dbReference type="EMBL" id="NCN65626.1"/>
    </source>
</evidence>
<name>A0A8J8CF93_9ARCH</name>
<dbReference type="AlphaFoldDB" id="A0A8J8CF93"/>
<dbReference type="Proteomes" id="UP000738826">
    <property type="component" value="Unassembled WGS sequence"/>
</dbReference>
<evidence type="ECO:0000313" key="3">
    <source>
        <dbReference type="Proteomes" id="UP000768163"/>
    </source>
</evidence>
<evidence type="ECO:0000313" key="2">
    <source>
        <dbReference type="EMBL" id="NCS91916.1"/>
    </source>
</evidence>
<dbReference type="EMBL" id="JAACQH010000129">
    <property type="protein sequence ID" value="NCS91916.1"/>
    <property type="molecule type" value="Genomic_DNA"/>
</dbReference>
<dbReference type="EMBL" id="JAACVF010000181">
    <property type="protein sequence ID" value="NCN65626.1"/>
    <property type="molecule type" value="Genomic_DNA"/>
</dbReference>
<reference evidence="1" key="1">
    <citation type="submission" date="2019-11" db="EMBL/GenBank/DDBJ databases">
        <title>Lipid analysis of CO2-rich subsurface aquifers suggests an autotrophy-based deep biosphere with lysolipids enriched in CPR bacteria.</title>
        <authorList>
            <person name="Probst A.J."/>
            <person name="Elling F.J."/>
            <person name="Castelle C.J."/>
            <person name="Zhu Q."/>
            <person name="Elvert M."/>
            <person name="Birarda G."/>
            <person name="Holman H.-Y."/>
            <person name="Lane K.R."/>
            <person name="Ladd B."/>
            <person name="Ryan M.C."/>
            <person name="Woyke T."/>
            <person name="Hinrichs K.-U."/>
            <person name="Banfield J.F."/>
        </authorList>
    </citation>
    <scope>NUCLEOTIDE SEQUENCE</scope>
    <source>
        <strain evidence="1">CG_2015-01_33_1645</strain>
        <strain evidence="2">CG_2015-04_33_537</strain>
    </source>
</reference>